<proteinExistence type="predicted"/>
<organism evidence="8 9">
    <name type="scientific">Caenimonas aquaedulcis</name>
    <dbReference type="NCBI Taxonomy" id="2793270"/>
    <lineage>
        <taxon>Bacteria</taxon>
        <taxon>Pseudomonadati</taxon>
        <taxon>Pseudomonadota</taxon>
        <taxon>Betaproteobacteria</taxon>
        <taxon>Burkholderiales</taxon>
        <taxon>Comamonadaceae</taxon>
        <taxon>Caenimonas</taxon>
    </lineage>
</organism>
<reference evidence="8" key="1">
    <citation type="submission" date="2020-11" db="EMBL/GenBank/DDBJ databases">
        <title>Bacterial whole genome sequence for Caenimonas sp. DR4.4.</title>
        <authorList>
            <person name="Le V."/>
            <person name="Ko S.-R."/>
            <person name="Ahn C.-Y."/>
            <person name="Oh H.-M."/>
        </authorList>
    </citation>
    <scope>NUCLEOTIDE SEQUENCE</scope>
    <source>
        <strain evidence="8">DR4.4</strain>
    </source>
</reference>
<dbReference type="CDD" id="cd11756">
    <property type="entry name" value="GH94N_ChvB_NdvB_1_like"/>
    <property type="match status" value="1"/>
</dbReference>
<dbReference type="InterPro" id="IPR033432">
    <property type="entry name" value="GH94_catalytic"/>
</dbReference>
<dbReference type="PANTHER" id="PTHR37469:SF2">
    <property type="entry name" value="CELLOBIONIC ACID PHOSPHORYLASE"/>
    <property type="match status" value="1"/>
</dbReference>
<name>A0A931H4R8_9BURK</name>
<dbReference type="InterPro" id="IPR011013">
    <property type="entry name" value="Gal_mutarotase_sf_dom"/>
</dbReference>
<feature type="domain" description="Glycosyl hydrolase 94 catalytic" evidence="7">
    <location>
        <begin position="2204"/>
        <end position="2627"/>
    </location>
</feature>
<dbReference type="InterPro" id="IPR052047">
    <property type="entry name" value="GH94_Enzymes"/>
</dbReference>
<dbReference type="PANTHER" id="PTHR37469">
    <property type="entry name" value="CELLOBIONIC ACID PHOSPHORYLASE-RELATED"/>
    <property type="match status" value="1"/>
</dbReference>
<feature type="transmembrane region" description="Helical" evidence="4">
    <location>
        <begin position="411"/>
        <end position="432"/>
    </location>
</feature>
<dbReference type="Pfam" id="PF17167">
    <property type="entry name" value="Glyco_hydro_94"/>
    <property type="match status" value="1"/>
</dbReference>
<evidence type="ECO:0000313" key="8">
    <source>
        <dbReference type="EMBL" id="MBG9388629.1"/>
    </source>
</evidence>
<dbReference type="RefSeq" id="WP_196986480.1">
    <property type="nucleotide sequence ID" value="NZ_JADWYS010000001.1"/>
</dbReference>
<dbReference type="Gene3D" id="1.50.10.10">
    <property type="match status" value="1"/>
</dbReference>
<dbReference type="Pfam" id="PF10091">
    <property type="entry name" value="Glycoamylase"/>
    <property type="match status" value="1"/>
</dbReference>
<evidence type="ECO:0000259" key="7">
    <source>
        <dbReference type="Pfam" id="PF17167"/>
    </source>
</evidence>
<keyword evidence="4" id="KW-1133">Transmembrane helix</keyword>
<evidence type="ECO:0000256" key="4">
    <source>
        <dbReference type="SAM" id="Phobius"/>
    </source>
</evidence>
<feature type="domain" description="Glycosyl hydrolase 94 supersandwich" evidence="5">
    <location>
        <begin position="1925"/>
        <end position="2188"/>
    </location>
</feature>
<dbReference type="Gene3D" id="1.50.10.140">
    <property type="match status" value="1"/>
</dbReference>
<evidence type="ECO:0008006" key="10">
    <source>
        <dbReference type="Google" id="ProtNLM"/>
    </source>
</evidence>
<evidence type="ECO:0000256" key="3">
    <source>
        <dbReference type="SAM" id="MobiDB-lite"/>
    </source>
</evidence>
<protein>
    <recommendedName>
        <fullName evidence="10">Carbohydrate-binding protein</fullName>
    </recommendedName>
</protein>
<dbReference type="InterPro" id="IPR008928">
    <property type="entry name" value="6-hairpin_glycosidase_sf"/>
</dbReference>
<feature type="domain" description="Glycoamylase-like" evidence="6">
    <location>
        <begin position="1179"/>
        <end position="1378"/>
    </location>
</feature>
<feature type="region of interest" description="Disordered" evidence="3">
    <location>
        <begin position="1411"/>
        <end position="1434"/>
    </location>
</feature>
<sequence>MNSAVVDRLPSLSPFARNLLLSSPERAEPPIRSELFGLHRFEEHGLSLARAQTVDESPATAWRAARGAFFPRVTENIESLRASYDYIAATSQGGQYVTPAAEWLLDNFHLVEAQMLEIREGVPRRYYAELPKLNSPPLEGLPRVYGIAWAYVAHTDSVFDPATFTALLNAYQEVSELRLSELWAMPTTLRVVLLENLRRVADDIAFGKVAREAAHAVWDSETPPTGEELDKLRLLMRERGIERPFLTQLWQRAPALRDEEDPSPVFAWVDRHCGDGPALTLESQAAQVASNLTVSNIITTLRMIGHVEWIEVIEPLSRSLRVLDRLPSFRRESEMTRKLITHAMERLAKRCALSERVVAERAVALAQAAPLDQPVQQTAGYYLIGPGRGELAGALGLPQHAPRRQHRDWRLFAYIAAIVVATSFVMMVGLHHMAGSGWAWGVAIALLMLPASEAAASFVHRMLAESVRVNYLPRLDFGGGIPQEHRAMVAMPSLLTSPASIDRLVHRLELHWLSNRELQAQFALVTDWADAPEATAPNDADLLQYARRAIDQLNARYPAAQGMRDRFLLLHRGREWCETQQAWLGWERKRGKLEMLVRWLARGDASGFLPVAPAQSPMDGIRYLLTLDSDTGLPPGALRELVSVAAHPLNAPRFDEEKRRVVAGYGILQPRVVAPLPEDPERTLFHKLFAGQCGIDPYSQSASDVYQDLFGEGNFSGKGLIHVEAMHAALDRRLPKEAVLSHDLLEGTIARCAYVSDVVLIEDHPSHPSVAASRLHRWTRGDWQLLPLMLRAKRHGIDDLGLWKMTDNLRRSLVLPACCALIGWAVFSSAIPLAAVLWMTVGALLAGPLLGSLAGLVPLRRGIAWRHFFGVGLRQLYLTLAAAGWQFVELAANARLLLGAVLRTLWRIGVSRRRLLEWTTAEQASAAAGTQLAAFLRHDAPVSIACLVLALLAMNGPHPVAGVVIFLTWALAPVLEWVSSLPRPAQAPPVEGSEEHRELLAIAHDTWRFFERVVTAKDNHLPPDNLQMVPEATIAHRTSPTNIGLYMLAVHCAREFGWVGARDAVQRLRATLGSIERLERHHGHLMNWYDTTTLQVLLPAYVSTVDSGNFAGLLLTVAQACEEASREISGPELSQDWLDIAARCRRLYDEMDFRPLYDARRHLFHIGLRVHEDELDPSHYDLLASECRLTSFLAIAKGDVSRRHWTALGRPFLTVGEAPSLKSWSGSMFEYLMPSLVMPEPRGSLIDVAARAAITEQQAFGVAQGLPWGVSESAYFAQDHTLAFQYGPFGVPRLALRRTPATDRVVAPYATLMAAMFEPSAALTNLRAIDALGGRGEFGFYESLDFTAARQGDDRGFSLVETFMAHHHGMSLVSLCNLLRASAPRRWFRASPVVQAHEALLHECTPRLISRTPDPRRLPAGQGERQQLPMQAREVDPQIRGWKPTHLLSNGSYSVALRANGAGVSRWRGKHVSRWRDDLARDGYGTFFYLRTAGEPPISLTAVPAPGPGWLYNARFMADRVQYDARGGEISSLVTVVVSPEDDTELRTVAIHNSGRREIRCELVSCFEVALADHRADEAHPAFSNLFVETRWHEEWNAMTFVRKPRLGSGEAACAAHMLASFEGHIESVTCTADRRAFLGRQRDMSAPLMQPQAFSAPGQPVNGLDPVASLRITLRIPPGASARLHFATMAATSAEELASRIDTYLQPTHIQRAMRMAATLAQVRLRDLALSPELTSSLQDLTTALMYTAPRLVSDRQPVDQRLLWRFSISGDKPIVLVRIHSAHGMPLVHALMRAQSWWNFGGLAVDLVLLNGEPNSYQMPLQRDIQQLRDRLQQSMQQKVYGGEAGGLFVLRDQEVSDAEKGALASLARLVLNADGRPLEVQLAAWREALSPTLVPGRVPTSGGWRAAAGAPTLGSFDPGSGEYRLALRPGQATPRPWVNVIANPSFGFQVSERGSGYTWAINSRLHQLTRWSNDAVTDPTPEHWLLQDLDTRECIALFPGLEGNALSHHVVRHGQGYSTFETSQNGLMLETTFLADTQDPVKLVSIRITNESPRARKLRAVALVEWMMGAGLADRRTVHTWKEDDMSVLFARQRQARAGFGGCTGFLALAGGETRMRWTCDRSEFFDDSGRLVLPDVLGKRRGAGDPASAIAHDVELDRGASITVVFVLGHATSEEGALQLARKWIGRDAAMALSHVREQWTQLLGAVQVRTPDPAFDALVNRWLLYQTVTCRLWSKAGFYQAGGAYGFRDQLQDAMALATAAPKRLRDQILLNASRQFPEGDVQHWWHAPGGEGVRTHFSDDLLWLPYATAHYLDVTGDLTILDERVGFLDGPQIPEGAEDAYYVPQQASEGATLYEHCARTIDKSLATGVHGLPHMGTGDWNDGMNRVGHEGKGESVWLAWFLCSVVEKFAPTATARGEAERAQRWGTARKGWIEALHGPAWDGEWFRRAFFDNGAPLGASANEECRIDLIAQAWSVLSGASEPQYTAKAMASLGTHLIDREANLLRLLHPPLQHSANNPGYIQAYPPGVRENGGQYSHAAVWAMMAQALTGDHDGAWKSFEALSPAHRWQNAALGQAYELEPYVMAGDIYSAPPYIGRGGWSWYTGSAAWLYRASVETLLGLTVRPGAVRLEPRVPGHWPRFEIVLRLAGRWVTLAWRADGTVPPPGNVSGPQKQVRSGEWIELDELPQRSTILVTPAPREVPAPADTVRQEP</sequence>
<feature type="transmembrane region" description="Helical" evidence="4">
    <location>
        <begin position="438"/>
        <end position="459"/>
    </location>
</feature>
<dbReference type="Pfam" id="PF06165">
    <property type="entry name" value="GH94_b-supersand"/>
    <property type="match status" value="2"/>
</dbReference>
<dbReference type="InterPro" id="IPR037018">
    <property type="entry name" value="GH65_N"/>
</dbReference>
<dbReference type="CDD" id="cd11753">
    <property type="entry name" value="GH94N_ChvB_NdvB_2_like"/>
    <property type="match status" value="1"/>
</dbReference>
<evidence type="ECO:0000256" key="1">
    <source>
        <dbReference type="ARBA" id="ARBA00022676"/>
    </source>
</evidence>
<evidence type="ECO:0000313" key="9">
    <source>
        <dbReference type="Proteomes" id="UP000651050"/>
    </source>
</evidence>
<keyword evidence="1" id="KW-0328">Glycosyltransferase</keyword>
<dbReference type="InterPro" id="IPR037824">
    <property type="entry name" value="GH94N_2_NdvB"/>
</dbReference>
<evidence type="ECO:0000259" key="6">
    <source>
        <dbReference type="Pfam" id="PF10091"/>
    </source>
</evidence>
<dbReference type="InterPro" id="IPR010383">
    <property type="entry name" value="Glyco_hydrolase_94_b-supersand"/>
</dbReference>
<dbReference type="GO" id="GO:0016757">
    <property type="term" value="F:glycosyltransferase activity"/>
    <property type="evidence" value="ECO:0007669"/>
    <property type="project" value="UniProtKB-KW"/>
</dbReference>
<gene>
    <name evidence="8" type="ORF">I5803_11410</name>
</gene>
<dbReference type="GO" id="GO:0005975">
    <property type="term" value="P:carbohydrate metabolic process"/>
    <property type="evidence" value="ECO:0007669"/>
    <property type="project" value="InterPro"/>
</dbReference>
<accession>A0A931H4R8</accession>
<keyword evidence="9" id="KW-1185">Reference proteome</keyword>
<dbReference type="InterPro" id="IPR012341">
    <property type="entry name" value="6hp_glycosidase-like_sf"/>
</dbReference>
<evidence type="ECO:0000259" key="5">
    <source>
        <dbReference type="Pfam" id="PF06165"/>
    </source>
</evidence>
<dbReference type="Gene3D" id="2.70.98.40">
    <property type="entry name" value="Glycoside hydrolase, family 65, N-terminal domain"/>
    <property type="match status" value="2"/>
</dbReference>
<dbReference type="SUPFAM" id="SSF74650">
    <property type="entry name" value="Galactose mutarotase-like"/>
    <property type="match status" value="2"/>
</dbReference>
<dbReference type="InterPro" id="IPR019282">
    <property type="entry name" value="Glycoamylase-like_cons_dom"/>
</dbReference>
<feature type="transmembrane region" description="Helical" evidence="4">
    <location>
        <begin position="837"/>
        <end position="859"/>
    </location>
</feature>
<dbReference type="EMBL" id="JADWYS010000001">
    <property type="protein sequence ID" value="MBG9388629.1"/>
    <property type="molecule type" value="Genomic_DNA"/>
</dbReference>
<dbReference type="SUPFAM" id="SSF48208">
    <property type="entry name" value="Six-hairpin glycosidases"/>
    <property type="match status" value="1"/>
</dbReference>
<keyword evidence="2" id="KW-0808">Transferase</keyword>
<dbReference type="SMART" id="SM01068">
    <property type="entry name" value="CBM_X"/>
    <property type="match status" value="2"/>
</dbReference>
<dbReference type="GO" id="GO:0030246">
    <property type="term" value="F:carbohydrate binding"/>
    <property type="evidence" value="ECO:0007669"/>
    <property type="project" value="InterPro"/>
</dbReference>
<keyword evidence="4" id="KW-0472">Membrane</keyword>
<feature type="domain" description="Glycosyl hydrolase 94 supersandwich" evidence="5">
    <location>
        <begin position="1444"/>
        <end position="1707"/>
    </location>
</feature>
<dbReference type="Proteomes" id="UP000651050">
    <property type="component" value="Unassembled WGS sequence"/>
</dbReference>
<keyword evidence="4" id="KW-0812">Transmembrane</keyword>
<feature type="transmembrane region" description="Helical" evidence="4">
    <location>
        <begin position="813"/>
        <end position="831"/>
    </location>
</feature>
<dbReference type="InterPro" id="IPR037820">
    <property type="entry name" value="GH94N_NdvB"/>
</dbReference>
<comment type="caution">
    <text evidence="8">The sequence shown here is derived from an EMBL/GenBank/DDBJ whole genome shotgun (WGS) entry which is preliminary data.</text>
</comment>
<evidence type="ECO:0000256" key="2">
    <source>
        <dbReference type="ARBA" id="ARBA00022679"/>
    </source>
</evidence>